<comment type="caution">
    <text evidence="5">The sequence shown here is derived from an EMBL/GenBank/DDBJ whole genome shotgun (WGS) entry which is preliminary data.</text>
</comment>
<proteinExistence type="predicted"/>
<dbReference type="PANTHER" id="PTHR15337:SF11">
    <property type="entry name" value="THIOREDOXIN DOMAIN-CONTAINING PROTEIN"/>
    <property type="match status" value="1"/>
</dbReference>
<evidence type="ECO:0000313" key="5">
    <source>
        <dbReference type="EMBL" id="MBK1816928.1"/>
    </source>
</evidence>
<evidence type="ECO:0000313" key="6">
    <source>
        <dbReference type="Proteomes" id="UP000600139"/>
    </source>
</evidence>
<evidence type="ECO:0000259" key="4">
    <source>
        <dbReference type="PROSITE" id="PS51352"/>
    </source>
</evidence>
<feature type="chain" id="PRO_5036690198" evidence="3">
    <location>
        <begin position="25"/>
        <end position="315"/>
    </location>
</feature>
<dbReference type="PROSITE" id="PS50005">
    <property type="entry name" value="TPR"/>
    <property type="match status" value="1"/>
</dbReference>
<feature type="domain" description="Thioredoxin" evidence="4">
    <location>
        <begin position="5"/>
        <end position="150"/>
    </location>
</feature>
<name>A0A934R6L5_9BACT</name>
<dbReference type="InterPro" id="IPR051099">
    <property type="entry name" value="AGR/TXD"/>
</dbReference>
<feature type="signal peptide" evidence="3">
    <location>
        <begin position="1"/>
        <end position="24"/>
    </location>
</feature>
<feature type="repeat" description="TPR" evidence="2">
    <location>
        <begin position="258"/>
        <end position="291"/>
    </location>
</feature>
<protein>
    <submittedName>
        <fullName evidence="5">Thioredoxin family protein</fullName>
    </submittedName>
</protein>
<dbReference type="InterPro" id="IPR019734">
    <property type="entry name" value="TPR_rpt"/>
</dbReference>
<dbReference type="PANTHER" id="PTHR15337">
    <property type="entry name" value="ANTERIOR GRADIENT PROTEIN-RELATED"/>
    <property type="match status" value="1"/>
</dbReference>
<dbReference type="SUPFAM" id="SSF48452">
    <property type="entry name" value="TPR-like"/>
    <property type="match status" value="1"/>
</dbReference>
<dbReference type="Gene3D" id="1.25.40.10">
    <property type="entry name" value="Tetratricopeptide repeat domain"/>
    <property type="match status" value="1"/>
</dbReference>
<dbReference type="Proteomes" id="UP000600139">
    <property type="component" value="Unassembled WGS sequence"/>
</dbReference>
<dbReference type="EMBL" id="JAENIK010000011">
    <property type="protein sequence ID" value="MBK1816928.1"/>
    <property type="molecule type" value="Genomic_DNA"/>
</dbReference>
<dbReference type="AlphaFoldDB" id="A0A934R6L5"/>
<organism evidence="5 6">
    <name type="scientific">Luteolibacter yonseiensis</name>
    <dbReference type="NCBI Taxonomy" id="1144680"/>
    <lineage>
        <taxon>Bacteria</taxon>
        <taxon>Pseudomonadati</taxon>
        <taxon>Verrucomicrobiota</taxon>
        <taxon>Verrucomicrobiia</taxon>
        <taxon>Verrucomicrobiales</taxon>
        <taxon>Verrucomicrobiaceae</taxon>
        <taxon>Luteolibacter</taxon>
    </lineage>
</organism>
<gene>
    <name evidence="5" type="ORF">JIN84_14980</name>
</gene>
<evidence type="ECO:0000256" key="2">
    <source>
        <dbReference type="PROSITE-ProRule" id="PRU00339"/>
    </source>
</evidence>
<dbReference type="InterPro" id="IPR011990">
    <property type="entry name" value="TPR-like_helical_dom_sf"/>
</dbReference>
<sequence length="315" mass="34313">MNLTPLFKTCAAVLALHCSGAAFAGGEGWISDFTAAKKQAAESKKDLLVDFTGSDWCGWCIKLNKEVFEHEPFKAGVKDKFVLVELDYPRDKSKLTEETIKQNEELGAKYQIAGYPTILLCDAEGKPYAATGYQEGGPEKYVTHLDELIGKKAKRDEALAAAAKSEGVPKAKALVSVLKEMDLTDGMVANFYGDVVDQIKASDPKDETGFAKEAAMKERIAGIKKDLGSQLQKKDFEGAIAVLDKALKDGDLPKDDVQQIMMTRGMLLGELKKYDEAVKALDEAKEFNPESPYVGNMDAAKKRLLEAKEKAASGT</sequence>
<keyword evidence="6" id="KW-1185">Reference proteome</keyword>
<dbReference type="SUPFAM" id="SSF52833">
    <property type="entry name" value="Thioredoxin-like"/>
    <property type="match status" value="1"/>
</dbReference>
<dbReference type="PROSITE" id="PS51352">
    <property type="entry name" value="THIOREDOXIN_2"/>
    <property type="match status" value="1"/>
</dbReference>
<dbReference type="Gene3D" id="3.40.30.10">
    <property type="entry name" value="Glutaredoxin"/>
    <property type="match status" value="1"/>
</dbReference>
<dbReference type="Pfam" id="PF13899">
    <property type="entry name" value="Thioredoxin_7"/>
    <property type="match status" value="1"/>
</dbReference>
<dbReference type="GO" id="GO:0006950">
    <property type="term" value="P:response to stress"/>
    <property type="evidence" value="ECO:0007669"/>
    <property type="project" value="UniProtKB-ARBA"/>
</dbReference>
<keyword evidence="2" id="KW-0802">TPR repeat</keyword>
<accession>A0A934R6L5</accession>
<dbReference type="InterPro" id="IPR036249">
    <property type="entry name" value="Thioredoxin-like_sf"/>
</dbReference>
<evidence type="ECO:0000256" key="1">
    <source>
        <dbReference type="ARBA" id="ARBA00022729"/>
    </source>
</evidence>
<evidence type="ECO:0000256" key="3">
    <source>
        <dbReference type="SAM" id="SignalP"/>
    </source>
</evidence>
<keyword evidence="1 3" id="KW-0732">Signal</keyword>
<dbReference type="InterPro" id="IPR013766">
    <property type="entry name" value="Thioredoxin_domain"/>
</dbReference>
<reference evidence="5" key="1">
    <citation type="submission" date="2021-01" db="EMBL/GenBank/DDBJ databases">
        <title>Modified the classification status of verrucomicrobia.</title>
        <authorList>
            <person name="Feng X."/>
        </authorList>
    </citation>
    <scope>NUCLEOTIDE SEQUENCE</scope>
    <source>
        <strain evidence="5">JCM 18052</strain>
    </source>
</reference>
<dbReference type="RefSeq" id="WP_200351851.1">
    <property type="nucleotide sequence ID" value="NZ_BAABHZ010000006.1"/>
</dbReference>